<dbReference type="EMBL" id="BKCJ010314561">
    <property type="protein sequence ID" value="GEZ72076.1"/>
    <property type="molecule type" value="Genomic_DNA"/>
</dbReference>
<protein>
    <submittedName>
        <fullName evidence="2">Uncharacterized protein</fullName>
    </submittedName>
</protein>
<evidence type="ECO:0000313" key="2">
    <source>
        <dbReference type="EMBL" id="GEZ72076.1"/>
    </source>
</evidence>
<proteinExistence type="predicted"/>
<sequence length="177" mass="19505">MQKPSELAQMATKGNLGEVVTTCERGLGFKPRREGFPSGAKKDVFFGMNSATVVSFKLKRETVLKHLQVWSLSDSKDVNDGPSKGKVPKYVNDGPSKGKFPKGVNDGPPLEFLRWNGYADVSSLDSLPFSMDEETSKDETTNKKKITVGTTGKNQLFNKDTKYIPVRKSASQKAIKK</sequence>
<gene>
    <name evidence="2" type="ORF">Tci_544049</name>
</gene>
<feature type="region of interest" description="Disordered" evidence="1">
    <location>
        <begin position="75"/>
        <end position="105"/>
    </location>
</feature>
<reference evidence="2" key="1">
    <citation type="journal article" date="2019" name="Sci. Rep.">
        <title>Draft genome of Tanacetum cinerariifolium, the natural source of mosquito coil.</title>
        <authorList>
            <person name="Yamashiro T."/>
            <person name="Shiraishi A."/>
            <person name="Satake H."/>
            <person name="Nakayama K."/>
        </authorList>
    </citation>
    <scope>NUCLEOTIDE SEQUENCE</scope>
</reference>
<name>A0A699IR65_TANCI</name>
<comment type="caution">
    <text evidence="2">The sequence shown here is derived from an EMBL/GenBank/DDBJ whole genome shotgun (WGS) entry which is preliminary data.</text>
</comment>
<accession>A0A699IR65</accession>
<dbReference type="AlphaFoldDB" id="A0A699IR65"/>
<evidence type="ECO:0000256" key="1">
    <source>
        <dbReference type="SAM" id="MobiDB-lite"/>
    </source>
</evidence>
<organism evidence="2">
    <name type="scientific">Tanacetum cinerariifolium</name>
    <name type="common">Dalmatian daisy</name>
    <name type="synonym">Chrysanthemum cinerariifolium</name>
    <dbReference type="NCBI Taxonomy" id="118510"/>
    <lineage>
        <taxon>Eukaryota</taxon>
        <taxon>Viridiplantae</taxon>
        <taxon>Streptophyta</taxon>
        <taxon>Embryophyta</taxon>
        <taxon>Tracheophyta</taxon>
        <taxon>Spermatophyta</taxon>
        <taxon>Magnoliopsida</taxon>
        <taxon>eudicotyledons</taxon>
        <taxon>Gunneridae</taxon>
        <taxon>Pentapetalae</taxon>
        <taxon>asterids</taxon>
        <taxon>campanulids</taxon>
        <taxon>Asterales</taxon>
        <taxon>Asteraceae</taxon>
        <taxon>Asteroideae</taxon>
        <taxon>Anthemideae</taxon>
        <taxon>Anthemidinae</taxon>
        <taxon>Tanacetum</taxon>
    </lineage>
</organism>